<keyword evidence="8" id="KW-1185">Reference proteome</keyword>
<keyword evidence="4" id="KW-0804">Transcription</keyword>
<evidence type="ECO:0000313" key="7">
    <source>
        <dbReference type="EMBL" id="GAA4265985.1"/>
    </source>
</evidence>
<comment type="caution">
    <text evidence="7">The sequence shown here is derived from an EMBL/GenBank/DDBJ whole genome shotgun (WGS) entry which is preliminary data.</text>
</comment>
<evidence type="ECO:0000256" key="3">
    <source>
        <dbReference type="ARBA" id="ARBA00023082"/>
    </source>
</evidence>
<name>A0ABP8E1A5_9MICO</name>
<protein>
    <submittedName>
        <fullName evidence="7">Sigma-70 family RNA polymerase sigma factor SigK</fullName>
    </submittedName>
</protein>
<sequence>MSIAPAPAADTERSDDDLLVLTAEGNKEAFAVFYDHTSSRVYGLVKRVLIDPAQSEEVTQDVYLEAWQNASRFDPTKGKALSWLLTMAHRRAIDRVRASQSSRNRDLAVGVRDFEETRDDVEETVEITLEHQRITKAMRTLTPNQQQALELTYFQGLTNTEAALKAGVPIGTMKTRLRDALIALRTRVGASEAA</sequence>
<dbReference type="Gene3D" id="1.10.1740.10">
    <property type="match status" value="1"/>
</dbReference>
<dbReference type="InterPro" id="IPR039425">
    <property type="entry name" value="RNA_pol_sigma-70-like"/>
</dbReference>
<dbReference type="SUPFAM" id="SSF88659">
    <property type="entry name" value="Sigma3 and sigma4 domains of RNA polymerase sigma factors"/>
    <property type="match status" value="1"/>
</dbReference>
<dbReference type="CDD" id="cd06171">
    <property type="entry name" value="Sigma70_r4"/>
    <property type="match status" value="1"/>
</dbReference>
<dbReference type="InterPro" id="IPR007627">
    <property type="entry name" value="RNA_pol_sigma70_r2"/>
</dbReference>
<dbReference type="RefSeq" id="WP_344794814.1">
    <property type="nucleotide sequence ID" value="NZ_BAABAU010000001.1"/>
</dbReference>
<dbReference type="NCBIfam" id="TIGR02937">
    <property type="entry name" value="sigma70-ECF"/>
    <property type="match status" value="1"/>
</dbReference>
<feature type="domain" description="RNA polymerase sigma factor 70 region 4 type 2" evidence="6">
    <location>
        <begin position="132"/>
        <end position="183"/>
    </location>
</feature>
<evidence type="ECO:0000313" key="8">
    <source>
        <dbReference type="Proteomes" id="UP001501594"/>
    </source>
</evidence>
<evidence type="ECO:0000256" key="4">
    <source>
        <dbReference type="ARBA" id="ARBA00023163"/>
    </source>
</evidence>
<keyword evidence="3" id="KW-0731">Sigma factor</keyword>
<organism evidence="7 8">
    <name type="scientific">Frondihabitans peucedani</name>
    <dbReference type="NCBI Taxonomy" id="598626"/>
    <lineage>
        <taxon>Bacteria</taxon>
        <taxon>Bacillati</taxon>
        <taxon>Actinomycetota</taxon>
        <taxon>Actinomycetes</taxon>
        <taxon>Micrococcales</taxon>
        <taxon>Microbacteriaceae</taxon>
        <taxon>Frondihabitans</taxon>
    </lineage>
</organism>
<gene>
    <name evidence="7" type="primary">sigK_1</name>
    <name evidence="7" type="ORF">GCM10022256_15970</name>
</gene>
<evidence type="ECO:0000259" key="6">
    <source>
        <dbReference type="Pfam" id="PF08281"/>
    </source>
</evidence>
<dbReference type="PANTHER" id="PTHR43133">
    <property type="entry name" value="RNA POLYMERASE ECF-TYPE SIGMA FACTO"/>
    <property type="match status" value="1"/>
</dbReference>
<dbReference type="SUPFAM" id="SSF88946">
    <property type="entry name" value="Sigma2 domain of RNA polymerase sigma factors"/>
    <property type="match status" value="1"/>
</dbReference>
<evidence type="ECO:0000256" key="1">
    <source>
        <dbReference type="ARBA" id="ARBA00010641"/>
    </source>
</evidence>
<feature type="domain" description="RNA polymerase sigma-70 region 2" evidence="5">
    <location>
        <begin position="34"/>
        <end position="100"/>
    </location>
</feature>
<reference evidence="8" key="1">
    <citation type="journal article" date="2019" name="Int. J. Syst. Evol. Microbiol.">
        <title>The Global Catalogue of Microorganisms (GCM) 10K type strain sequencing project: providing services to taxonomists for standard genome sequencing and annotation.</title>
        <authorList>
            <consortium name="The Broad Institute Genomics Platform"/>
            <consortium name="The Broad Institute Genome Sequencing Center for Infectious Disease"/>
            <person name="Wu L."/>
            <person name="Ma J."/>
        </authorList>
    </citation>
    <scope>NUCLEOTIDE SEQUENCE [LARGE SCALE GENOMIC DNA]</scope>
    <source>
        <strain evidence="8">JCM 17442</strain>
    </source>
</reference>
<dbReference type="Proteomes" id="UP001501594">
    <property type="component" value="Unassembled WGS sequence"/>
</dbReference>
<proteinExistence type="inferred from homology"/>
<accession>A0ABP8E1A5</accession>
<dbReference type="InterPro" id="IPR013324">
    <property type="entry name" value="RNA_pol_sigma_r3/r4-like"/>
</dbReference>
<dbReference type="NCBIfam" id="NF007228">
    <property type="entry name" value="PRK09646.1"/>
    <property type="match status" value="1"/>
</dbReference>
<dbReference type="InterPro" id="IPR013249">
    <property type="entry name" value="RNA_pol_sigma70_r4_t2"/>
</dbReference>
<evidence type="ECO:0000259" key="5">
    <source>
        <dbReference type="Pfam" id="PF04542"/>
    </source>
</evidence>
<dbReference type="InterPro" id="IPR013325">
    <property type="entry name" value="RNA_pol_sigma_r2"/>
</dbReference>
<comment type="similarity">
    <text evidence="1">Belongs to the sigma-70 factor family. ECF subfamily.</text>
</comment>
<dbReference type="Gene3D" id="1.10.10.10">
    <property type="entry name" value="Winged helix-like DNA-binding domain superfamily/Winged helix DNA-binding domain"/>
    <property type="match status" value="1"/>
</dbReference>
<dbReference type="PANTHER" id="PTHR43133:SF66">
    <property type="entry name" value="ECF RNA POLYMERASE SIGMA FACTOR SIGK"/>
    <property type="match status" value="1"/>
</dbReference>
<dbReference type="Pfam" id="PF04542">
    <property type="entry name" value="Sigma70_r2"/>
    <property type="match status" value="1"/>
</dbReference>
<dbReference type="EMBL" id="BAABAU010000001">
    <property type="protein sequence ID" value="GAA4265985.1"/>
    <property type="molecule type" value="Genomic_DNA"/>
</dbReference>
<dbReference type="Pfam" id="PF08281">
    <property type="entry name" value="Sigma70_r4_2"/>
    <property type="match status" value="1"/>
</dbReference>
<evidence type="ECO:0000256" key="2">
    <source>
        <dbReference type="ARBA" id="ARBA00023015"/>
    </source>
</evidence>
<keyword evidence="2" id="KW-0805">Transcription regulation</keyword>
<dbReference type="InterPro" id="IPR014284">
    <property type="entry name" value="RNA_pol_sigma-70_dom"/>
</dbReference>
<dbReference type="InterPro" id="IPR036388">
    <property type="entry name" value="WH-like_DNA-bd_sf"/>
</dbReference>